<dbReference type="Gene3D" id="3.30.1370.30">
    <property type="match status" value="1"/>
</dbReference>
<evidence type="ECO:0000313" key="7">
    <source>
        <dbReference type="EMBL" id="AJA06468.1"/>
    </source>
</evidence>
<dbReference type="GO" id="GO:1990904">
    <property type="term" value="C:ribonucleoprotein complex"/>
    <property type="evidence" value="ECO:0007669"/>
    <property type="project" value="UniProtKB-KW"/>
</dbReference>
<comment type="function">
    <text evidence="5">One of the primary rRNA binding proteins, it binds directly to 16S rRNA central domain where it helps coordinate assembly of the platform of the 30S subunit.</text>
</comment>
<evidence type="ECO:0000256" key="1">
    <source>
        <dbReference type="ARBA" id="ARBA00006471"/>
    </source>
</evidence>
<gene>
    <name evidence="5" type="primary">rpsH</name>
    <name evidence="7" type="ORF">TM7x_01910</name>
</gene>
<dbReference type="InterPro" id="IPR000630">
    <property type="entry name" value="Ribosomal_uS8"/>
</dbReference>
<comment type="similarity">
    <text evidence="1 5 6">Belongs to the universal ribosomal protein uS8 family.</text>
</comment>
<dbReference type="EMBL" id="CP007496">
    <property type="protein sequence ID" value="AJA06468.1"/>
    <property type="molecule type" value="Genomic_DNA"/>
</dbReference>
<evidence type="ECO:0000256" key="5">
    <source>
        <dbReference type="HAMAP-Rule" id="MF_01302"/>
    </source>
</evidence>
<dbReference type="InterPro" id="IPR047863">
    <property type="entry name" value="Ribosomal_uS8_CS"/>
</dbReference>
<proteinExistence type="inferred from homology"/>
<protein>
    <recommendedName>
        <fullName evidence="4 5">Small ribosomal subunit protein uS8</fullName>
    </recommendedName>
</protein>
<name>A0A6S4GQY2_9BACT</name>
<evidence type="ECO:0000256" key="3">
    <source>
        <dbReference type="ARBA" id="ARBA00023274"/>
    </source>
</evidence>
<dbReference type="Pfam" id="PF00410">
    <property type="entry name" value="Ribosomal_S8"/>
    <property type="match status" value="1"/>
</dbReference>
<evidence type="ECO:0000256" key="4">
    <source>
        <dbReference type="ARBA" id="ARBA00035258"/>
    </source>
</evidence>
<reference evidence="7 8" key="1">
    <citation type="journal article" date="2015" name="Proc. Natl. Acad. Sci. U.S.A.">
        <title>Cultivation of a human-associated TM7 phylotype reveals a reduced genome and epibiotic parasitic lifestyle.</title>
        <authorList>
            <person name="He X."/>
            <person name="McLean J.S."/>
            <person name="Edlund A."/>
            <person name="Yooseph S."/>
            <person name="Hall A.P."/>
            <person name="Liu S.Y."/>
            <person name="Dorrestein P.C."/>
            <person name="Esquenazi E."/>
            <person name="Hunter R.C."/>
            <person name="Cheng G."/>
            <person name="Nelson K.E."/>
            <person name="Lux R."/>
            <person name="Shi W."/>
        </authorList>
    </citation>
    <scope>NUCLEOTIDE SEQUENCE [LARGE SCALE GENOMIC DNA]</scope>
    <source>
        <strain evidence="7 8">TM7x</strain>
    </source>
</reference>
<keyword evidence="3 5" id="KW-0687">Ribonucleoprotein</keyword>
<dbReference type="GO" id="GO:0005737">
    <property type="term" value="C:cytoplasm"/>
    <property type="evidence" value="ECO:0007669"/>
    <property type="project" value="UniProtKB-ARBA"/>
</dbReference>
<keyword evidence="5" id="KW-0699">rRNA-binding</keyword>
<dbReference type="SUPFAM" id="SSF56047">
    <property type="entry name" value="Ribosomal protein S8"/>
    <property type="match status" value="1"/>
</dbReference>
<accession>A0A6S4GQY2</accession>
<organism evidence="7 8">
    <name type="scientific">Candidatus Nanosynbacter lyticus</name>
    <dbReference type="NCBI Taxonomy" id="2093824"/>
    <lineage>
        <taxon>Bacteria</taxon>
        <taxon>Candidatus Saccharimonadota</taxon>
        <taxon>Candidatus Saccharimonadia</taxon>
        <taxon>Candidatus Nanosynbacterales</taxon>
        <taxon>Candidatus Nanosynbacteraceae</taxon>
        <taxon>Candidatus Nanosynbacter</taxon>
    </lineage>
</organism>
<dbReference type="PANTHER" id="PTHR11758">
    <property type="entry name" value="40S RIBOSOMAL PROTEIN S15A"/>
    <property type="match status" value="1"/>
</dbReference>
<keyword evidence="2 5" id="KW-0689">Ribosomal protein</keyword>
<evidence type="ECO:0000256" key="6">
    <source>
        <dbReference type="RuleBase" id="RU003660"/>
    </source>
</evidence>
<keyword evidence="8" id="KW-1185">Reference proteome</keyword>
<dbReference type="InterPro" id="IPR035987">
    <property type="entry name" value="Ribosomal_uS8_sf"/>
</dbReference>
<evidence type="ECO:0000313" key="8">
    <source>
        <dbReference type="Proteomes" id="UP000030902"/>
    </source>
</evidence>
<dbReference type="GO" id="GO:0019843">
    <property type="term" value="F:rRNA binding"/>
    <property type="evidence" value="ECO:0007669"/>
    <property type="project" value="UniProtKB-UniRule"/>
</dbReference>
<dbReference type="Proteomes" id="UP000030902">
    <property type="component" value="Chromosome"/>
</dbReference>
<keyword evidence="5" id="KW-0694">RNA-binding</keyword>
<dbReference type="HAMAP" id="MF_01302_B">
    <property type="entry name" value="Ribosomal_uS8_B"/>
    <property type="match status" value="1"/>
</dbReference>
<dbReference type="GO" id="GO:0006412">
    <property type="term" value="P:translation"/>
    <property type="evidence" value="ECO:0007669"/>
    <property type="project" value="UniProtKB-UniRule"/>
</dbReference>
<dbReference type="GO" id="GO:0003735">
    <property type="term" value="F:structural constituent of ribosome"/>
    <property type="evidence" value="ECO:0007669"/>
    <property type="project" value="InterPro"/>
</dbReference>
<dbReference type="GO" id="GO:0005840">
    <property type="term" value="C:ribosome"/>
    <property type="evidence" value="ECO:0007669"/>
    <property type="project" value="UniProtKB-KW"/>
</dbReference>
<dbReference type="PROSITE" id="PS00053">
    <property type="entry name" value="RIBOSOMAL_S8"/>
    <property type="match status" value="1"/>
</dbReference>
<sequence length="133" mass="14292">MSMQTTDPIADLLTRIRNAKLVGKTEVRVPSSKMKKVIAEQLVKNGYLADVKLEDAKPRGVLVVTINEEGTNSTINEITRVSKPGRRVYVGASEIPKVKSGRGLVLISTSKGVMTGAEAAKAKLGGELLLKVY</sequence>
<dbReference type="Gene3D" id="3.30.1490.10">
    <property type="match status" value="1"/>
</dbReference>
<comment type="subunit">
    <text evidence="5">Part of the 30S ribosomal subunit. Contacts proteins S5 and S12.</text>
</comment>
<dbReference type="KEGG" id="sox:TM7x_01910"/>
<evidence type="ECO:0000256" key="2">
    <source>
        <dbReference type="ARBA" id="ARBA00022980"/>
    </source>
</evidence>
<dbReference type="FunFam" id="3.30.1490.10:FF:000001">
    <property type="entry name" value="30S ribosomal protein S8"/>
    <property type="match status" value="1"/>
</dbReference>
<dbReference type="NCBIfam" id="NF001109">
    <property type="entry name" value="PRK00136.1"/>
    <property type="match status" value="1"/>
</dbReference>
<dbReference type="AlphaFoldDB" id="A0A6S4GQY2"/>